<name>A0A0B6YXA0_9EUPU</name>
<organism evidence="2">
    <name type="scientific">Arion vulgaris</name>
    <dbReference type="NCBI Taxonomy" id="1028688"/>
    <lineage>
        <taxon>Eukaryota</taxon>
        <taxon>Metazoa</taxon>
        <taxon>Spiralia</taxon>
        <taxon>Lophotrochozoa</taxon>
        <taxon>Mollusca</taxon>
        <taxon>Gastropoda</taxon>
        <taxon>Heterobranchia</taxon>
        <taxon>Euthyneura</taxon>
        <taxon>Panpulmonata</taxon>
        <taxon>Eupulmonata</taxon>
        <taxon>Stylommatophora</taxon>
        <taxon>Helicina</taxon>
        <taxon>Arionoidea</taxon>
        <taxon>Arionidae</taxon>
        <taxon>Arion</taxon>
    </lineage>
</organism>
<gene>
    <name evidence="2" type="primary">ORF40790</name>
</gene>
<evidence type="ECO:0000256" key="1">
    <source>
        <dbReference type="SAM" id="SignalP"/>
    </source>
</evidence>
<accession>A0A0B6YXA0</accession>
<evidence type="ECO:0000313" key="2">
    <source>
        <dbReference type="EMBL" id="CEK60934.1"/>
    </source>
</evidence>
<feature type="signal peptide" evidence="1">
    <location>
        <begin position="1"/>
        <end position="21"/>
    </location>
</feature>
<reference evidence="2" key="1">
    <citation type="submission" date="2014-12" db="EMBL/GenBank/DDBJ databases">
        <title>Insight into the proteome of Arion vulgaris.</title>
        <authorList>
            <person name="Aradska J."/>
            <person name="Bulat T."/>
            <person name="Smidak R."/>
            <person name="Sarate P."/>
            <person name="Gangsoo J."/>
            <person name="Sialana F."/>
            <person name="Bilban M."/>
            <person name="Lubec G."/>
        </authorList>
    </citation>
    <scope>NUCLEOTIDE SEQUENCE</scope>
    <source>
        <tissue evidence="2">Skin</tissue>
    </source>
</reference>
<sequence>MKTAIIFSILVMLLLVDVSQSGPVSGPVDRKTVKDANGVVSGVTEKWNDILDRVEAHEKKKGQH</sequence>
<keyword evidence="1" id="KW-0732">Signal</keyword>
<protein>
    <submittedName>
        <fullName evidence="2">Uncharacterized protein</fullName>
    </submittedName>
</protein>
<dbReference type="EMBL" id="HACG01014069">
    <property type="protein sequence ID" value="CEK60934.1"/>
    <property type="molecule type" value="Transcribed_RNA"/>
</dbReference>
<dbReference type="AlphaFoldDB" id="A0A0B6YXA0"/>
<feature type="chain" id="PRO_5002126607" evidence="1">
    <location>
        <begin position="22"/>
        <end position="64"/>
    </location>
</feature>
<proteinExistence type="predicted"/>